<accession>A0A7E4VQ52</accession>
<name>A0A7E4VQ52_PANRE</name>
<dbReference type="GO" id="GO:0030424">
    <property type="term" value="C:axon"/>
    <property type="evidence" value="ECO:0007669"/>
    <property type="project" value="TreeGrafter"/>
</dbReference>
<dbReference type="InterPro" id="IPR010558">
    <property type="entry name" value="Ly-6-related"/>
</dbReference>
<dbReference type="PANTHER" id="PTHR34722:SF3">
    <property type="entry name" value="HOMOLOG OF ODR-2 (TWO)"/>
    <property type="match status" value="1"/>
</dbReference>
<dbReference type="GO" id="GO:1990834">
    <property type="term" value="P:response to odorant"/>
    <property type="evidence" value="ECO:0007669"/>
    <property type="project" value="TreeGrafter"/>
</dbReference>
<reference evidence="3" key="2">
    <citation type="submission" date="2020-10" db="UniProtKB">
        <authorList>
            <consortium name="WormBaseParasite"/>
        </authorList>
    </citation>
    <scope>IDENTIFICATION</scope>
</reference>
<dbReference type="GO" id="GO:0043025">
    <property type="term" value="C:neuronal cell body"/>
    <property type="evidence" value="ECO:0007669"/>
    <property type="project" value="TreeGrafter"/>
</dbReference>
<dbReference type="Pfam" id="PF06579">
    <property type="entry name" value="Ly-6_related"/>
    <property type="match status" value="1"/>
</dbReference>
<evidence type="ECO:0000256" key="1">
    <source>
        <dbReference type="SAM" id="MobiDB-lite"/>
    </source>
</evidence>
<dbReference type="Proteomes" id="UP000492821">
    <property type="component" value="Unassembled WGS sequence"/>
</dbReference>
<reference evidence="2" key="1">
    <citation type="journal article" date="2013" name="Genetics">
        <title>The draft genome and transcriptome of Panagrellus redivivus are shaped by the harsh demands of a free-living lifestyle.</title>
        <authorList>
            <person name="Srinivasan J."/>
            <person name="Dillman A.R."/>
            <person name="Macchietto M.G."/>
            <person name="Heikkinen L."/>
            <person name="Lakso M."/>
            <person name="Fracchia K.M."/>
            <person name="Antoshechkin I."/>
            <person name="Mortazavi A."/>
            <person name="Wong G."/>
            <person name="Sternberg P.W."/>
        </authorList>
    </citation>
    <scope>NUCLEOTIDE SEQUENCE [LARGE SCALE GENOMIC DNA]</scope>
    <source>
        <strain evidence="2">MT8872</strain>
    </source>
</reference>
<dbReference type="AlphaFoldDB" id="A0A7E4VQ52"/>
<dbReference type="PANTHER" id="PTHR34722">
    <property type="entry name" value="HOMOLOG OF ODR-2 (TWO)-RELATED"/>
    <property type="match status" value="1"/>
</dbReference>
<evidence type="ECO:0000313" key="3">
    <source>
        <dbReference type="WBParaSite" id="Pan_g23624.t1"/>
    </source>
</evidence>
<feature type="region of interest" description="Disordered" evidence="1">
    <location>
        <begin position="341"/>
        <end position="366"/>
    </location>
</feature>
<sequence length="366" mass="41479">MLCFPPPPANNQPNAIVVLTMCAMSRHTLAFKATHTTAPSPRASFQFANFGTPCLKTALKKLTVSFQAWSSKPFYASFKNECFEPLFMNCAFQFQSSRFTSPLKPTSKPSISSIVAISAKCAVAPFRGEAMTTQFTKLFSFILANVHDPAPPLEPAYRMQCHSCMSPYLEEHFTYISHLYRKPLAFTEKCDFDNFDGKYMRTKNCTDLCVSLKMYDKVGGRRRYGYMRGCMSDIIHYNRSVLRDDRACYDVRLQNLFVTSNVYAFEPHDKVTICPCHKPYCNSAPSATSLPMALIAISAFFAVILPKLPDFNPLPGSNFTLLPPYDPPMNEINPRITEASQRTPDFNTQHRRRRIPRRNVQEAAIS</sequence>
<proteinExistence type="predicted"/>
<organism evidence="2 3">
    <name type="scientific">Panagrellus redivivus</name>
    <name type="common">Microworm</name>
    <dbReference type="NCBI Taxonomy" id="6233"/>
    <lineage>
        <taxon>Eukaryota</taxon>
        <taxon>Metazoa</taxon>
        <taxon>Ecdysozoa</taxon>
        <taxon>Nematoda</taxon>
        <taxon>Chromadorea</taxon>
        <taxon>Rhabditida</taxon>
        <taxon>Tylenchina</taxon>
        <taxon>Panagrolaimomorpha</taxon>
        <taxon>Panagrolaimoidea</taxon>
        <taxon>Panagrolaimidae</taxon>
        <taxon>Panagrellus</taxon>
    </lineage>
</organism>
<keyword evidence="2" id="KW-1185">Reference proteome</keyword>
<dbReference type="GO" id="GO:0042048">
    <property type="term" value="P:olfactory behavior"/>
    <property type="evidence" value="ECO:0007669"/>
    <property type="project" value="TreeGrafter"/>
</dbReference>
<protein>
    <submittedName>
        <fullName evidence="3">Protein sleepless</fullName>
    </submittedName>
</protein>
<evidence type="ECO:0000313" key="2">
    <source>
        <dbReference type="Proteomes" id="UP000492821"/>
    </source>
</evidence>
<dbReference type="WBParaSite" id="Pan_g23624.t1">
    <property type="protein sequence ID" value="Pan_g23624.t1"/>
    <property type="gene ID" value="Pan_g23624"/>
</dbReference>